<dbReference type="GO" id="GO:0004803">
    <property type="term" value="F:transposase activity"/>
    <property type="evidence" value="ECO:0007669"/>
    <property type="project" value="InterPro"/>
</dbReference>
<sequence length="249" mass="29480">MSRQARKISVTGFYHIVFRGINRLHLFEEDSDFIYFLNNLQHLKHEMQFEIHAYCLMSNHVHMLIKERAPGDISLIMKRLLTKYAMYFNRKYDRSGALISSRYKSVPVEIDEYFIPLLCYIHQNPIRAGIVSIAEEYRFSSYREYLYGGSLTDTEFSLGLLGRDEWFKLHQIITKHDFDVTGRTNVSEEEIRRRIMQYTGGREIQEIVSWPKIERDYVIRQLKEKEGLSIRQIERATGISRGVIAKVVK</sequence>
<dbReference type="InterPro" id="IPR002686">
    <property type="entry name" value="Transposase_17"/>
</dbReference>
<reference evidence="2" key="1">
    <citation type="submission" date="2016-08" db="EMBL/GenBank/DDBJ databases">
        <authorList>
            <person name="Seilhamer J.J."/>
        </authorList>
    </citation>
    <scope>NUCLEOTIDE SEQUENCE</scope>
    <source>
        <strain evidence="2">86</strain>
    </source>
</reference>
<evidence type="ECO:0000259" key="1">
    <source>
        <dbReference type="SMART" id="SM01321"/>
    </source>
</evidence>
<feature type="domain" description="Transposase IS200-like" evidence="1">
    <location>
        <begin position="10"/>
        <end position="124"/>
    </location>
</feature>
<protein>
    <submittedName>
        <fullName evidence="2">Transposase</fullName>
    </submittedName>
</protein>
<gene>
    <name evidence="2" type="ORF">KL86SPO_70366</name>
</gene>
<dbReference type="RefSeq" id="WP_288185916.1">
    <property type="nucleotide sequence ID" value="NZ_LT608335.1"/>
</dbReference>
<dbReference type="AlphaFoldDB" id="A0A212M144"/>
<name>A0A212M144_9FIRM</name>
<dbReference type="SUPFAM" id="SSF143422">
    <property type="entry name" value="Transposase IS200-like"/>
    <property type="match status" value="1"/>
</dbReference>
<dbReference type="EMBL" id="FMJE01000007">
    <property type="protein sequence ID" value="SCM83508.1"/>
    <property type="molecule type" value="Genomic_DNA"/>
</dbReference>
<evidence type="ECO:0000313" key="2">
    <source>
        <dbReference type="EMBL" id="SCM83508.1"/>
    </source>
</evidence>
<dbReference type="PANTHER" id="PTHR34322:SF2">
    <property type="entry name" value="TRANSPOSASE IS200-LIKE DOMAIN-CONTAINING PROTEIN"/>
    <property type="match status" value="1"/>
</dbReference>
<dbReference type="GO" id="GO:0003677">
    <property type="term" value="F:DNA binding"/>
    <property type="evidence" value="ECO:0007669"/>
    <property type="project" value="InterPro"/>
</dbReference>
<dbReference type="Gene3D" id="3.30.70.1290">
    <property type="entry name" value="Transposase IS200-like"/>
    <property type="match status" value="1"/>
</dbReference>
<dbReference type="GO" id="GO:0006313">
    <property type="term" value="P:DNA transposition"/>
    <property type="evidence" value="ECO:0007669"/>
    <property type="project" value="InterPro"/>
</dbReference>
<dbReference type="Pfam" id="PF01797">
    <property type="entry name" value="Y1_Tnp"/>
    <property type="match status" value="1"/>
</dbReference>
<organism evidence="2">
    <name type="scientific">uncultured Sporomusa sp</name>
    <dbReference type="NCBI Taxonomy" id="307249"/>
    <lineage>
        <taxon>Bacteria</taxon>
        <taxon>Bacillati</taxon>
        <taxon>Bacillota</taxon>
        <taxon>Negativicutes</taxon>
        <taxon>Selenomonadales</taxon>
        <taxon>Sporomusaceae</taxon>
        <taxon>Sporomusa</taxon>
        <taxon>environmental samples</taxon>
    </lineage>
</organism>
<dbReference type="SMART" id="SM01321">
    <property type="entry name" value="Y1_Tnp"/>
    <property type="match status" value="1"/>
</dbReference>
<accession>A0A212M144</accession>
<proteinExistence type="predicted"/>
<dbReference type="InterPro" id="IPR036515">
    <property type="entry name" value="Transposase_17_sf"/>
</dbReference>
<dbReference type="PANTHER" id="PTHR34322">
    <property type="entry name" value="TRANSPOSASE, Y1_TNP DOMAIN-CONTAINING"/>
    <property type="match status" value="1"/>
</dbReference>